<dbReference type="EMBL" id="VFPH01000001">
    <property type="protein sequence ID" value="TQM46150.1"/>
    <property type="molecule type" value="Genomic_DNA"/>
</dbReference>
<dbReference type="InterPro" id="IPR021005">
    <property type="entry name" value="Znf_CGNR"/>
</dbReference>
<evidence type="ECO:0000313" key="2">
    <source>
        <dbReference type="EMBL" id="TQM46150.1"/>
    </source>
</evidence>
<gene>
    <name evidence="2" type="ORF">FB388_3557</name>
</gene>
<proteinExistence type="predicted"/>
<dbReference type="OrthoDB" id="3211108at2"/>
<dbReference type="InterPro" id="IPR023286">
    <property type="entry name" value="ABATE_dom_sf"/>
</dbReference>
<dbReference type="RefSeq" id="WP_142102248.1">
    <property type="nucleotide sequence ID" value="NZ_VFPH01000001.1"/>
</dbReference>
<evidence type="ECO:0000259" key="1">
    <source>
        <dbReference type="Pfam" id="PF11706"/>
    </source>
</evidence>
<dbReference type="Pfam" id="PF07336">
    <property type="entry name" value="ABATE"/>
    <property type="match status" value="1"/>
</dbReference>
<dbReference type="Pfam" id="PF11706">
    <property type="entry name" value="zf-CGNR"/>
    <property type="match status" value="1"/>
</dbReference>
<sequence>MCSEIADLLPDEPLPVRLMNTVWADRHGRHDDLETVDGLREWLRRTGLAGADEAGPDDLAAFRRLRDAARRIAAHVTGDERPAATAGSGELASALADLNADAASCAPALVPDGGGLALRWHPGPRETDRSRAELALAAARLFTDEEAGLLRACGGPGCVLYYLKDHPRRGWCSAGCGNRARVARHYDRHRARRDR</sequence>
<organism evidence="2 3">
    <name type="scientific">Pseudonocardia cypriaca</name>
    <dbReference type="NCBI Taxonomy" id="882449"/>
    <lineage>
        <taxon>Bacteria</taxon>
        <taxon>Bacillati</taxon>
        <taxon>Actinomycetota</taxon>
        <taxon>Actinomycetes</taxon>
        <taxon>Pseudonocardiales</taxon>
        <taxon>Pseudonocardiaceae</taxon>
        <taxon>Pseudonocardia</taxon>
    </lineage>
</organism>
<dbReference type="AlphaFoldDB" id="A0A543GJ96"/>
<comment type="caution">
    <text evidence="2">The sequence shown here is derived from an EMBL/GenBank/DDBJ whole genome shotgun (WGS) entry which is preliminary data.</text>
</comment>
<dbReference type="SUPFAM" id="SSF160904">
    <property type="entry name" value="Jann2411-like"/>
    <property type="match status" value="1"/>
</dbReference>
<name>A0A543GJ96_9PSEU</name>
<dbReference type="PANTHER" id="PTHR35525">
    <property type="entry name" value="BLL6575 PROTEIN"/>
    <property type="match status" value="1"/>
</dbReference>
<protein>
    <submittedName>
        <fullName evidence="2">Putative RNA-binding Zn ribbon-like protein</fullName>
    </submittedName>
</protein>
<evidence type="ECO:0000313" key="3">
    <source>
        <dbReference type="Proteomes" id="UP000319818"/>
    </source>
</evidence>
<dbReference type="InterPro" id="IPR010852">
    <property type="entry name" value="ABATE"/>
</dbReference>
<feature type="domain" description="Zinc finger CGNR" evidence="1">
    <location>
        <begin position="150"/>
        <end position="189"/>
    </location>
</feature>
<reference evidence="2 3" key="1">
    <citation type="submission" date="2019-06" db="EMBL/GenBank/DDBJ databases">
        <title>Sequencing the genomes of 1000 actinobacteria strains.</title>
        <authorList>
            <person name="Klenk H.-P."/>
        </authorList>
    </citation>
    <scope>NUCLEOTIDE SEQUENCE [LARGE SCALE GENOMIC DNA]</scope>
    <source>
        <strain evidence="2 3">DSM 45511</strain>
    </source>
</reference>
<keyword evidence="3" id="KW-1185">Reference proteome</keyword>
<dbReference type="Proteomes" id="UP000319818">
    <property type="component" value="Unassembled WGS sequence"/>
</dbReference>
<dbReference type="Gene3D" id="1.10.3300.10">
    <property type="entry name" value="Jann2411-like domain"/>
    <property type="match status" value="1"/>
</dbReference>
<dbReference type="PANTHER" id="PTHR35525:SF3">
    <property type="entry name" value="BLL6575 PROTEIN"/>
    <property type="match status" value="1"/>
</dbReference>
<accession>A0A543GJ96</accession>